<keyword evidence="6" id="KW-1185">Reference proteome</keyword>
<dbReference type="PANTHER" id="PTHR25462">
    <property type="entry name" value="BONUS, ISOFORM C-RELATED"/>
    <property type="match status" value="1"/>
</dbReference>
<reference evidence="5 6" key="1">
    <citation type="submission" date="2015-07" db="EMBL/GenBank/DDBJ databases">
        <title>The genome of Pseudoloma neurophilia, a relevant intracellular parasite of the zebrafish.</title>
        <authorList>
            <person name="Ndikumana S."/>
            <person name="Pelin A."/>
            <person name="Sanders J."/>
            <person name="Corradi N."/>
        </authorList>
    </citation>
    <scope>NUCLEOTIDE SEQUENCE [LARGE SCALE GENOMIC DNA]</scope>
    <source>
        <strain evidence="5 6">MK1</strain>
    </source>
</reference>
<evidence type="ECO:0000256" key="1">
    <source>
        <dbReference type="ARBA" id="ARBA00022723"/>
    </source>
</evidence>
<dbReference type="InterPro" id="IPR049808">
    <property type="entry name" value="CONSTANS-like_Bbox1"/>
</dbReference>
<dbReference type="GO" id="GO:0016874">
    <property type="term" value="F:ligase activity"/>
    <property type="evidence" value="ECO:0007669"/>
    <property type="project" value="UniProtKB-KW"/>
</dbReference>
<evidence type="ECO:0000256" key="3">
    <source>
        <dbReference type="PROSITE-ProRule" id="PRU00024"/>
    </source>
</evidence>
<keyword evidence="2" id="KW-0862">Zinc</keyword>
<dbReference type="SUPFAM" id="SSF57845">
    <property type="entry name" value="B-box zinc-binding domain"/>
    <property type="match status" value="1"/>
</dbReference>
<dbReference type="InterPro" id="IPR047153">
    <property type="entry name" value="TRIM45/56/19-like"/>
</dbReference>
<name>A0A0R0LYC8_9MICR</name>
<keyword evidence="5" id="KW-0436">Ligase</keyword>
<dbReference type="InterPro" id="IPR000315">
    <property type="entry name" value="Znf_B-box"/>
</dbReference>
<dbReference type="CDD" id="cd19756">
    <property type="entry name" value="Bbox2"/>
    <property type="match status" value="1"/>
</dbReference>
<dbReference type="AlphaFoldDB" id="A0A0R0LYC8"/>
<feature type="domain" description="B box-type" evidence="4">
    <location>
        <begin position="112"/>
        <end position="154"/>
    </location>
</feature>
<evidence type="ECO:0000256" key="2">
    <source>
        <dbReference type="ARBA" id="ARBA00022833"/>
    </source>
</evidence>
<gene>
    <name evidence="5" type="ORF">M153_92160001000</name>
</gene>
<proteinExistence type="predicted"/>
<evidence type="ECO:0000259" key="4">
    <source>
        <dbReference type="PROSITE" id="PS50119"/>
    </source>
</evidence>
<dbReference type="PANTHER" id="PTHR25462:SF296">
    <property type="entry name" value="MEIOTIC P26, ISOFORM F"/>
    <property type="match status" value="1"/>
</dbReference>
<dbReference type="CDD" id="cd19821">
    <property type="entry name" value="Bbox1_BBX-like"/>
    <property type="match status" value="1"/>
</dbReference>
<keyword evidence="3" id="KW-0863">Zinc-finger</keyword>
<dbReference type="EMBL" id="LGUB01001088">
    <property type="protein sequence ID" value="KRH92239.1"/>
    <property type="molecule type" value="Genomic_DNA"/>
</dbReference>
<dbReference type="GO" id="GO:0008270">
    <property type="term" value="F:zinc ion binding"/>
    <property type="evidence" value="ECO:0007669"/>
    <property type="project" value="UniProtKB-KW"/>
</dbReference>
<dbReference type="OrthoDB" id="2189962at2759"/>
<dbReference type="SMART" id="SM00336">
    <property type="entry name" value="BBOX"/>
    <property type="match status" value="2"/>
</dbReference>
<evidence type="ECO:0000313" key="6">
    <source>
        <dbReference type="Proteomes" id="UP000051530"/>
    </source>
</evidence>
<organism evidence="5 6">
    <name type="scientific">Pseudoloma neurophilia</name>
    <dbReference type="NCBI Taxonomy" id="146866"/>
    <lineage>
        <taxon>Eukaryota</taxon>
        <taxon>Fungi</taxon>
        <taxon>Fungi incertae sedis</taxon>
        <taxon>Microsporidia</taxon>
        <taxon>Pseudoloma</taxon>
    </lineage>
</organism>
<sequence length="320" mass="38386">NGVTQNNGSFLAKDDFFSTIVDNEVDIRKFSYVIKDQDRILPLYELSFKFDIELELKSRKGNICERCEKNDATMFCVAERAAFCEECDQKIHFDSFTKRHIRHYYSNLGKQQKFFHCLDHQNIIVDYFCEQCQIPLCTECRLRGSHFNHKLITYFEADKSANLLKNKDYSNLLTKNEKCIESIRLEVSKFRNNMIEVQNDLEKQYFAIKKELDLFIKKKYQIFNARYLEFWNENCSINFTSDFVNNLDNSEIIKNYATILNQQNLRMREEFKAKYKNIFLHGTLSIKKLQEEKFRKNRSLQVEKTKEFYAESTENRKDRI</sequence>
<evidence type="ECO:0000313" key="5">
    <source>
        <dbReference type="EMBL" id="KRH92239.1"/>
    </source>
</evidence>
<feature type="domain" description="B box-type" evidence="4">
    <location>
        <begin position="59"/>
        <end position="108"/>
    </location>
</feature>
<feature type="non-terminal residue" evidence="5">
    <location>
        <position position="1"/>
    </location>
</feature>
<dbReference type="Pfam" id="PF00643">
    <property type="entry name" value="zf-B_box"/>
    <property type="match status" value="1"/>
</dbReference>
<protein>
    <submittedName>
        <fullName evidence="5">Putative E3 ubiquitin ligase</fullName>
    </submittedName>
</protein>
<dbReference type="GO" id="GO:0061630">
    <property type="term" value="F:ubiquitin protein ligase activity"/>
    <property type="evidence" value="ECO:0007669"/>
    <property type="project" value="TreeGrafter"/>
</dbReference>
<keyword evidence="1" id="KW-0479">Metal-binding</keyword>
<dbReference type="Gene3D" id="3.30.160.60">
    <property type="entry name" value="Classic Zinc Finger"/>
    <property type="match status" value="1"/>
</dbReference>
<dbReference type="VEuPathDB" id="MicrosporidiaDB:M153_92160001000"/>
<dbReference type="Proteomes" id="UP000051530">
    <property type="component" value="Unassembled WGS sequence"/>
</dbReference>
<accession>A0A0R0LYC8</accession>
<dbReference type="PROSITE" id="PS50119">
    <property type="entry name" value="ZF_BBOX"/>
    <property type="match status" value="2"/>
</dbReference>
<comment type="caution">
    <text evidence="5">The sequence shown here is derived from an EMBL/GenBank/DDBJ whole genome shotgun (WGS) entry which is preliminary data.</text>
</comment>